<gene>
    <name evidence="2" type="ORF">LX16_2184</name>
</gene>
<evidence type="ECO:0000313" key="3">
    <source>
        <dbReference type="Proteomes" id="UP000321617"/>
    </source>
</evidence>
<keyword evidence="3" id="KW-1185">Reference proteome</keyword>
<sequence>MHTPQPKAWRKATRTNASGANCVEVGAIGQAVAVRDSKVPTGPILTTPAEDWRAMLSAIKSGAFDI</sequence>
<dbReference type="InterPro" id="IPR007278">
    <property type="entry name" value="DUF397"/>
</dbReference>
<dbReference type="Proteomes" id="UP000321617">
    <property type="component" value="Unassembled WGS sequence"/>
</dbReference>
<feature type="domain" description="DUF397" evidence="1">
    <location>
        <begin position="8"/>
        <end position="60"/>
    </location>
</feature>
<comment type="caution">
    <text evidence="2">The sequence shown here is derived from an EMBL/GenBank/DDBJ whole genome shotgun (WGS) entry which is preliminary data.</text>
</comment>
<dbReference type="OrthoDB" id="3431596at2"/>
<accession>A0A562V0X7</accession>
<organism evidence="2 3">
    <name type="scientific">Stackebrandtia albiflava</name>
    <dbReference type="NCBI Taxonomy" id="406432"/>
    <lineage>
        <taxon>Bacteria</taxon>
        <taxon>Bacillati</taxon>
        <taxon>Actinomycetota</taxon>
        <taxon>Actinomycetes</taxon>
        <taxon>Glycomycetales</taxon>
        <taxon>Glycomycetaceae</taxon>
        <taxon>Stackebrandtia</taxon>
    </lineage>
</organism>
<dbReference type="EMBL" id="VLLL01000006">
    <property type="protein sequence ID" value="TWJ11462.1"/>
    <property type="molecule type" value="Genomic_DNA"/>
</dbReference>
<name>A0A562V0X7_9ACTN</name>
<reference evidence="2 3" key="1">
    <citation type="journal article" date="2013" name="Stand. Genomic Sci.">
        <title>Genomic Encyclopedia of Type Strains, Phase I: The one thousand microbial genomes (KMG-I) project.</title>
        <authorList>
            <person name="Kyrpides N.C."/>
            <person name="Woyke T."/>
            <person name="Eisen J.A."/>
            <person name="Garrity G."/>
            <person name="Lilburn T.G."/>
            <person name="Beck B.J."/>
            <person name="Whitman W.B."/>
            <person name="Hugenholtz P."/>
            <person name="Klenk H.P."/>
        </authorList>
    </citation>
    <scope>NUCLEOTIDE SEQUENCE [LARGE SCALE GENOMIC DNA]</scope>
    <source>
        <strain evidence="2 3">DSM 45044</strain>
    </source>
</reference>
<proteinExistence type="predicted"/>
<evidence type="ECO:0000313" key="2">
    <source>
        <dbReference type="EMBL" id="TWJ11462.1"/>
    </source>
</evidence>
<protein>
    <submittedName>
        <fullName evidence="2">Uncharacterized protein DUF397</fullName>
    </submittedName>
</protein>
<dbReference type="Pfam" id="PF04149">
    <property type="entry name" value="DUF397"/>
    <property type="match status" value="1"/>
</dbReference>
<dbReference type="AlphaFoldDB" id="A0A562V0X7"/>
<dbReference type="RefSeq" id="WP_147137559.1">
    <property type="nucleotide sequence ID" value="NZ_BAABIJ010000002.1"/>
</dbReference>
<evidence type="ECO:0000259" key="1">
    <source>
        <dbReference type="Pfam" id="PF04149"/>
    </source>
</evidence>